<evidence type="ECO:0000313" key="2">
    <source>
        <dbReference type="Proteomes" id="UP000629468"/>
    </source>
</evidence>
<gene>
    <name evidence="1" type="ORF">Agabi119p4_3317</name>
</gene>
<sequence length="187" mass="20438">MPRVKSSPALASHAQPWCVHQGAPPSPSFLPLLFAFLNALFLACTIKGVNEIDTFSKVLPFAILSREKYMAHVGVTVKRPTAPCGQWNYRTLTTMKAIGAVFFLTLVFLGMKEEKQRQHAMSTLVPLPSSLALSVRPLHPPEKNSSALVYFIEQSSGDFSPSSVVEVTSEASPYARNAQKIPILSLP</sequence>
<dbReference type="AlphaFoldDB" id="A0A8H7KIZ7"/>
<proteinExistence type="predicted"/>
<accession>A0A8H7KIZ7</accession>
<dbReference type="Proteomes" id="UP000629468">
    <property type="component" value="Unassembled WGS sequence"/>
</dbReference>
<comment type="caution">
    <text evidence="1">The sequence shown here is derived from an EMBL/GenBank/DDBJ whole genome shotgun (WGS) entry which is preliminary data.</text>
</comment>
<reference evidence="1 2" key="1">
    <citation type="journal article" name="Sci. Rep.">
        <title>Telomere-to-telomere assembled and centromere annotated genomes of the two main subspecies of the button mushroom Agaricus bisporus reveal especially polymorphic chromosome ends.</title>
        <authorList>
            <person name="Sonnenberg A.S.M."/>
            <person name="Sedaghat-Telgerd N."/>
            <person name="Lavrijssen B."/>
            <person name="Ohm R.A."/>
            <person name="Hendrickx P.M."/>
            <person name="Scholtmeijer K."/>
            <person name="Baars J.J.P."/>
            <person name="van Peer A."/>
        </authorList>
    </citation>
    <scope>NUCLEOTIDE SEQUENCE [LARGE SCALE GENOMIC DNA]</scope>
    <source>
        <strain evidence="1 2">H119_p4</strain>
    </source>
</reference>
<dbReference type="EMBL" id="JABXXO010000004">
    <property type="protein sequence ID" value="KAF7778972.1"/>
    <property type="molecule type" value="Genomic_DNA"/>
</dbReference>
<name>A0A8H7KIZ7_AGABI</name>
<organism evidence="1 2">
    <name type="scientific">Agaricus bisporus var. burnettii</name>
    <dbReference type="NCBI Taxonomy" id="192524"/>
    <lineage>
        <taxon>Eukaryota</taxon>
        <taxon>Fungi</taxon>
        <taxon>Dikarya</taxon>
        <taxon>Basidiomycota</taxon>
        <taxon>Agaricomycotina</taxon>
        <taxon>Agaricomycetes</taxon>
        <taxon>Agaricomycetidae</taxon>
        <taxon>Agaricales</taxon>
        <taxon>Agaricineae</taxon>
        <taxon>Agaricaceae</taxon>
        <taxon>Agaricus</taxon>
    </lineage>
</organism>
<evidence type="ECO:0000313" key="1">
    <source>
        <dbReference type="EMBL" id="KAF7778972.1"/>
    </source>
</evidence>
<protein>
    <submittedName>
        <fullName evidence="1">Uncharacterized protein</fullName>
    </submittedName>
</protein>